<dbReference type="EMBL" id="BCNV01000001">
    <property type="protein sequence ID" value="GAS80527.1"/>
    <property type="molecule type" value="Genomic_DNA"/>
</dbReference>
<accession>A0A100VIM9</accession>
<comment type="caution">
    <text evidence="1">The sequence shown here is derived from an EMBL/GenBank/DDBJ whole genome shotgun (WGS) entry which is preliminary data.</text>
</comment>
<evidence type="ECO:0000313" key="2">
    <source>
        <dbReference type="Proteomes" id="UP000069697"/>
    </source>
</evidence>
<sequence>MCRYAMSGPYKDIYACFICRKSFKQVSRYDVSPEVAAKLEYKCPQCAASMVNMGQDFQAPKQNDTKQWTKVMTLYRHGFTYHNCGCGAGYRPAELRQLQEFLEQQEAGKGSVGERLLQRLSS</sequence>
<proteinExistence type="predicted"/>
<organism evidence="1 2">
    <name type="scientific">Paenibacillus amylolyticus</name>
    <dbReference type="NCBI Taxonomy" id="1451"/>
    <lineage>
        <taxon>Bacteria</taxon>
        <taxon>Bacillati</taxon>
        <taxon>Bacillota</taxon>
        <taxon>Bacilli</taxon>
        <taxon>Bacillales</taxon>
        <taxon>Paenibacillaceae</taxon>
        <taxon>Paenibacillus</taxon>
    </lineage>
</organism>
<evidence type="ECO:0000313" key="1">
    <source>
        <dbReference type="EMBL" id="GAS80527.1"/>
    </source>
</evidence>
<protein>
    <submittedName>
        <fullName evidence="1">Uncharacterized protein</fullName>
    </submittedName>
</protein>
<reference evidence="1 2" key="1">
    <citation type="journal article" date="2016" name="Genome Announc.">
        <title>Draft Genome Sequence of Paenibacillus amylolyticus Heshi-A3, Isolated from Fermented Rice Bran in a Japanese Fermented Seafood Dish.</title>
        <authorList>
            <person name="Akuzawa S."/>
            <person name="Nagaoka J."/>
            <person name="Kanekatsu M."/>
            <person name="Kubota E."/>
            <person name="Ohtake R."/>
            <person name="Suzuki T."/>
            <person name="Kanesaki Y."/>
        </authorList>
    </citation>
    <scope>NUCLEOTIDE SEQUENCE [LARGE SCALE GENOMIC DNA]</scope>
    <source>
        <strain evidence="1 2">Heshi-A3</strain>
    </source>
</reference>
<gene>
    <name evidence="1" type="ORF">PAHA3_0597</name>
</gene>
<dbReference type="Proteomes" id="UP000069697">
    <property type="component" value="Unassembled WGS sequence"/>
</dbReference>
<reference evidence="2" key="2">
    <citation type="submission" date="2016-01" db="EMBL/GenBank/DDBJ databases">
        <title>Draft Genome Sequence of Paenibacillus amylolyticus Heshi-A3 that Was Isolated from Fermented Rice Bran with Aging Salted Mackerel, Which Was Named Heshiko as Traditional Fermented Seafood in Japan.</title>
        <authorList>
            <person name="Akuzawa S."/>
            <person name="Nakagawa J."/>
            <person name="Kanekatsu T."/>
            <person name="Kubota E."/>
            <person name="Ohtake R."/>
            <person name="Suzuki T."/>
            <person name="Kanesaki Y."/>
        </authorList>
    </citation>
    <scope>NUCLEOTIDE SEQUENCE [LARGE SCALE GENOMIC DNA]</scope>
    <source>
        <strain evidence="2">Heshi-A3</strain>
    </source>
</reference>
<name>A0A100VIM9_PAEAM</name>
<dbReference type="AlphaFoldDB" id="A0A100VIM9"/>